<keyword evidence="1" id="KW-0812">Transmembrane</keyword>
<feature type="transmembrane region" description="Helical" evidence="1">
    <location>
        <begin position="39"/>
        <end position="56"/>
    </location>
</feature>
<evidence type="ECO:0000256" key="1">
    <source>
        <dbReference type="SAM" id="Phobius"/>
    </source>
</evidence>
<keyword evidence="3" id="KW-1185">Reference proteome</keyword>
<keyword evidence="1" id="KW-0472">Membrane</keyword>
<name>A0ABU3JNI1_9ACTN</name>
<dbReference type="EMBL" id="JASKMA010000005">
    <property type="protein sequence ID" value="MDT6983486.1"/>
    <property type="molecule type" value="Genomic_DNA"/>
</dbReference>
<dbReference type="InterPro" id="IPR033458">
    <property type="entry name" value="DUF5134"/>
</dbReference>
<evidence type="ECO:0000313" key="2">
    <source>
        <dbReference type="EMBL" id="MDT6983486.1"/>
    </source>
</evidence>
<feature type="transmembrane region" description="Helical" evidence="1">
    <location>
        <begin position="150"/>
        <end position="171"/>
    </location>
</feature>
<dbReference type="RefSeq" id="WP_394306875.1">
    <property type="nucleotide sequence ID" value="NZ_JASKMA010000005.1"/>
</dbReference>
<organism evidence="2 3">
    <name type="scientific">Streptomyces lusitanus</name>
    <dbReference type="NCBI Taxonomy" id="68232"/>
    <lineage>
        <taxon>Bacteria</taxon>
        <taxon>Bacillati</taxon>
        <taxon>Actinomycetota</taxon>
        <taxon>Actinomycetes</taxon>
        <taxon>Kitasatosporales</taxon>
        <taxon>Streptomycetaceae</taxon>
        <taxon>Streptomyces</taxon>
    </lineage>
</organism>
<feature type="transmembrane region" description="Helical" evidence="1">
    <location>
        <begin position="6"/>
        <end position="27"/>
    </location>
</feature>
<gene>
    <name evidence="2" type="ORF">QNO04_08420</name>
</gene>
<dbReference type="Proteomes" id="UP001249760">
    <property type="component" value="Unassembled WGS sequence"/>
</dbReference>
<comment type="caution">
    <text evidence="2">The sequence shown here is derived from an EMBL/GenBank/DDBJ whole genome shotgun (WGS) entry which is preliminary data.</text>
</comment>
<dbReference type="Pfam" id="PF17197">
    <property type="entry name" value="DUF5134"/>
    <property type="match status" value="1"/>
</dbReference>
<sequence>MINATGLRWILTVLFVVPALYTLWLAATPARTLANRVGHVLHAVMGAAMAAMAWPWGMDLPAGPQVVLFSVAALWFAAAAAFRLRGTYSLRAGLFAAVPHVVMMLAMAWMAAVMDGHAMSSGGGAGGGHHHTSGSGAASMMSLSGLGQQWTAGLLAAVLAAFGLVWLAQAFDQGRVTVPPVRGTTVLLPEKAAEPACHAAMAVGMAVMFVLLL</sequence>
<accession>A0ABU3JNI1</accession>
<proteinExistence type="predicted"/>
<reference evidence="2 3" key="1">
    <citation type="submission" date="2023-05" db="EMBL/GenBank/DDBJ databases">
        <title>Streptomyces fuscus sp. nov., a brown-black pigment producing actinomyces isolated from dry sand of Sea duck farm.</title>
        <authorList>
            <person name="Xie J."/>
            <person name="Shen N."/>
        </authorList>
    </citation>
    <scope>NUCLEOTIDE SEQUENCE [LARGE SCALE GENOMIC DNA]</scope>
    <source>
        <strain evidence="2 3">CGMCC 4.1745</strain>
    </source>
</reference>
<keyword evidence="1" id="KW-1133">Transmembrane helix</keyword>
<evidence type="ECO:0000313" key="3">
    <source>
        <dbReference type="Proteomes" id="UP001249760"/>
    </source>
</evidence>
<protein>
    <submittedName>
        <fullName evidence="2">DUF5134 domain-containing protein</fullName>
    </submittedName>
</protein>
<feature type="transmembrane region" description="Helical" evidence="1">
    <location>
        <begin position="62"/>
        <end position="82"/>
    </location>
</feature>
<feature type="transmembrane region" description="Helical" evidence="1">
    <location>
        <begin position="94"/>
        <end position="112"/>
    </location>
</feature>